<organism evidence="2 3">
    <name type="scientific">Candidatus Bacteroides merdavium</name>
    <dbReference type="NCBI Taxonomy" id="2838472"/>
    <lineage>
        <taxon>Bacteria</taxon>
        <taxon>Pseudomonadati</taxon>
        <taxon>Bacteroidota</taxon>
        <taxon>Bacteroidia</taxon>
        <taxon>Bacteroidales</taxon>
        <taxon>Bacteroidaceae</taxon>
        <taxon>Bacteroides</taxon>
    </lineage>
</organism>
<feature type="transmembrane region" description="Helical" evidence="1">
    <location>
        <begin position="31"/>
        <end position="55"/>
    </location>
</feature>
<keyword evidence="1" id="KW-0472">Membrane</keyword>
<name>A0A9D2KF91_9BACE</name>
<evidence type="ECO:0000256" key="1">
    <source>
        <dbReference type="SAM" id="Phobius"/>
    </source>
</evidence>
<comment type="caution">
    <text evidence="2">The sequence shown here is derived from an EMBL/GenBank/DDBJ whole genome shotgun (WGS) entry which is preliminary data.</text>
</comment>
<evidence type="ECO:0000313" key="2">
    <source>
        <dbReference type="EMBL" id="HIZ92677.1"/>
    </source>
</evidence>
<feature type="transmembrane region" description="Helical" evidence="1">
    <location>
        <begin position="7"/>
        <end position="25"/>
    </location>
</feature>
<dbReference type="Proteomes" id="UP000824108">
    <property type="component" value="Unassembled WGS sequence"/>
</dbReference>
<keyword evidence="1" id="KW-1133">Transmembrane helix</keyword>
<accession>A0A9D2KF91</accession>
<sequence length="188" mass="21477">MKELLKYASGVAIGIVVTLVILSFIKGCINYEINIIDTLMLIITTALTIAVVYLGNSLNKRDVARDIISKDLMELCDVYSRNMSILEQLSKGEISLDDAKTDIRMTFHRGDVISDMILEEIKESFPKFMDDKNAIQNLATSYWKWLTDGDMQEANFVISQQFLKEHETRVRKTISDIRLVIHRLIKSA</sequence>
<dbReference type="AlphaFoldDB" id="A0A9D2KF91"/>
<evidence type="ECO:0000313" key="3">
    <source>
        <dbReference type="Proteomes" id="UP000824108"/>
    </source>
</evidence>
<keyword evidence="1" id="KW-0812">Transmembrane</keyword>
<dbReference type="EMBL" id="DXAV01000091">
    <property type="protein sequence ID" value="HIZ92677.1"/>
    <property type="molecule type" value="Genomic_DNA"/>
</dbReference>
<reference evidence="2" key="1">
    <citation type="journal article" date="2021" name="PeerJ">
        <title>Extensive microbial diversity within the chicken gut microbiome revealed by metagenomics and culture.</title>
        <authorList>
            <person name="Gilroy R."/>
            <person name="Ravi A."/>
            <person name="Getino M."/>
            <person name="Pursley I."/>
            <person name="Horton D.L."/>
            <person name="Alikhan N.F."/>
            <person name="Baker D."/>
            <person name="Gharbi K."/>
            <person name="Hall N."/>
            <person name="Watson M."/>
            <person name="Adriaenssens E.M."/>
            <person name="Foster-Nyarko E."/>
            <person name="Jarju S."/>
            <person name="Secka A."/>
            <person name="Antonio M."/>
            <person name="Oren A."/>
            <person name="Chaudhuri R.R."/>
            <person name="La Ragione R."/>
            <person name="Hildebrand F."/>
            <person name="Pallen M.J."/>
        </authorList>
    </citation>
    <scope>NUCLEOTIDE SEQUENCE</scope>
    <source>
        <strain evidence="2">CHK118-2852</strain>
    </source>
</reference>
<gene>
    <name evidence="2" type="ORF">H9807_11285</name>
</gene>
<protein>
    <submittedName>
        <fullName evidence="2">Uncharacterized protein</fullName>
    </submittedName>
</protein>
<reference evidence="2" key="2">
    <citation type="submission" date="2021-04" db="EMBL/GenBank/DDBJ databases">
        <authorList>
            <person name="Gilroy R."/>
        </authorList>
    </citation>
    <scope>NUCLEOTIDE SEQUENCE</scope>
    <source>
        <strain evidence="2">CHK118-2852</strain>
    </source>
</reference>
<proteinExistence type="predicted"/>